<comment type="caution">
    <text evidence="2">The sequence shown here is derived from an EMBL/GenBank/DDBJ whole genome shotgun (WGS) entry which is preliminary data.</text>
</comment>
<dbReference type="GO" id="GO:0032259">
    <property type="term" value="P:methylation"/>
    <property type="evidence" value="ECO:0007669"/>
    <property type="project" value="UniProtKB-KW"/>
</dbReference>
<proteinExistence type="predicted"/>
<dbReference type="InterPro" id="IPR052356">
    <property type="entry name" value="Thiol_S-MT"/>
</dbReference>
<evidence type="ECO:0000313" key="2">
    <source>
        <dbReference type="EMBL" id="PZR79632.1"/>
    </source>
</evidence>
<dbReference type="InterPro" id="IPR029063">
    <property type="entry name" value="SAM-dependent_MTases_sf"/>
</dbReference>
<dbReference type="CDD" id="cd02440">
    <property type="entry name" value="AdoMet_MTases"/>
    <property type="match status" value="1"/>
</dbReference>
<evidence type="ECO:0000313" key="3">
    <source>
        <dbReference type="Proteomes" id="UP000248724"/>
    </source>
</evidence>
<dbReference type="PANTHER" id="PTHR45036">
    <property type="entry name" value="METHYLTRANSFERASE LIKE 7B"/>
    <property type="match status" value="1"/>
</dbReference>
<gene>
    <name evidence="2" type="ORF">DLM65_10185</name>
</gene>
<dbReference type="SUPFAM" id="SSF53335">
    <property type="entry name" value="S-adenosyl-L-methionine-dependent methyltransferases"/>
    <property type="match status" value="1"/>
</dbReference>
<dbReference type="Pfam" id="PF08241">
    <property type="entry name" value="Methyltransf_11"/>
    <property type="match status" value="1"/>
</dbReference>
<accession>A0A2W5Z312</accession>
<dbReference type="InterPro" id="IPR013216">
    <property type="entry name" value="Methyltransf_11"/>
</dbReference>
<dbReference type="GO" id="GO:0008757">
    <property type="term" value="F:S-adenosylmethionine-dependent methyltransferase activity"/>
    <property type="evidence" value="ECO:0007669"/>
    <property type="project" value="InterPro"/>
</dbReference>
<protein>
    <submittedName>
        <fullName evidence="2">SAM-dependent methyltransferase</fullName>
    </submittedName>
</protein>
<keyword evidence="2" id="KW-0808">Transferase</keyword>
<feature type="domain" description="Methyltransferase type 11" evidence="1">
    <location>
        <begin position="50"/>
        <end position="143"/>
    </location>
</feature>
<evidence type="ECO:0000259" key="1">
    <source>
        <dbReference type="Pfam" id="PF08241"/>
    </source>
</evidence>
<dbReference type="PANTHER" id="PTHR45036:SF1">
    <property type="entry name" value="METHYLTRANSFERASE LIKE 7A"/>
    <property type="match status" value="1"/>
</dbReference>
<keyword evidence="2" id="KW-0489">Methyltransferase</keyword>
<organism evidence="2 3">
    <name type="scientific">Candidatus Aeolococcus gillhamiae</name>
    <dbReference type="NCBI Taxonomy" id="3127015"/>
    <lineage>
        <taxon>Bacteria</taxon>
        <taxon>Bacillati</taxon>
        <taxon>Candidatus Dormiibacterota</taxon>
        <taxon>Candidatus Dormibacteria</taxon>
        <taxon>Candidatus Aeolococcales</taxon>
        <taxon>Candidatus Aeolococcaceae</taxon>
        <taxon>Candidatus Aeolococcus</taxon>
    </lineage>
</organism>
<name>A0A2W5Z312_9BACT</name>
<dbReference type="EMBL" id="QHBU01000196">
    <property type="protein sequence ID" value="PZR79632.1"/>
    <property type="molecule type" value="Genomic_DNA"/>
</dbReference>
<reference evidence="2 3" key="1">
    <citation type="journal article" date="2017" name="Nature">
        <title>Atmospheric trace gases support primary production in Antarctic desert surface soil.</title>
        <authorList>
            <person name="Ji M."/>
            <person name="Greening C."/>
            <person name="Vanwonterghem I."/>
            <person name="Carere C.R."/>
            <person name="Bay S.K."/>
            <person name="Steen J.A."/>
            <person name="Montgomery K."/>
            <person name="Lines T."/>
            <person name="Beardall J."/>
            <person name="van Dorst J."/>
            <person name="Snape I."/>
            <person name="Stott M.B."/>
            <person name="Hugenholtz P."/>
            <person name="Ferrari B.C."/>
        </authorList>
    </citation>
    <scope>NUCLEOTIDE SEQUENCE [LARGE SCALE GENOMIC DNA]</scope>
    <source>
        <strain evidence="2">RRmetagenome_bin12</strain>
    </source>
</reference>
<sequence length="210" mass="23629">MTARQTPDRIRRAYRKQAPRYDRAMRVTSRLFDIDGGRRWVCDAARRDTLEIGVGTGLNLAFYPSDVALTALDLTPEMLDQARTRAAALGRAVDLREGDATQLPYPDASFDTVTSRLTLCTIANPEAAVREAWRVLRPGGELRFFEHGRGNGRLVVLIQRLLEPLTLRFEADHLLLEPDRVFASAGVPVEVVHRTRLGVLWRLLAKRPTS</sequence>
<dbReference type="AlphaFoldDB" id="A0A2W5Z312"/>
<dbReference type="Gene3D" id="3.40.50.150">
    <property type="entry name" value="Vaccinia Virus protein VP39"/>
    <property type="match status" value="1"/>
</dbReference>
<dbReference type="Proteomes" id="UP000248724">
    <property type="component" value="Unassembled WGS sequence"/>
</dbReference>